<name>A0A934MQU1_9BACL</name>
<dbReference type="InterPro" id="IPR006977">
    <property type="entry name" value="Yip1_dom"/>
</dbReference>
<evidence type="ECO:0000256" key="3">
    <source>
        <dbReference type="ARBA" id="ARBA00022737"/>
    </source>
</evidence>
<comment type="caution">
    <text evidence="10">The sequence shown here is derived from an EMBL/GenBank/DDBJ whole genome shotgun (WGS) entry which is preliminary data.</text>
</comment>
<evidence type="ECO:0000256" key="5">
    <source>
        <dbReference type="ARBA" id="ARBA00023136"/>
    </source>
</evidence>
<dbReference type="PANTHER" id="PTHR24104">
    <property type="entry name" value="E3 UBIQUITIN-PROTEIN LIGASE NHLRC1-RELATED"/>
    <property type="match status" value="1"/>
</dbReference>
<comment type="subcellular location">
    <subcellularLocation>
        <location evidence="1">Membrane</location>
        <topology evidence="1">Multi-pass membrane protein</topology>
    </subcellularLocation>
</comment>
<dbReference type="AlphaFoldDB" id="A0A934MQU1"/>
<feature type="transmembrane region" description="Helical" evidence="7">
    <location>
        <begin position="498"/>
        <end position="517"/>
    </location>
</feature>
<feature type="chain" id="PRO_5037649050" evidence="8">
    <location>
        <begin position="25"/>
        <end position="671"/>
    </location>
</feature>
<dbReference type="InterPro" id="IPR050952">
    <property type="entry name" value="TRIM-NHL_E3_ligases"/>
</dbReference>
<dbReference type="RefSeq" id="WP_199019771.1">
    <property type="nucleotide sequence ID" value="NZ_JAELUP010000065.1"/>
</dbReference>
<evidence type="ECO:0000259" key="9">
    <source>
        <dbReference type="Pfam" id="PF04893"/>
    </source>
</evidence>
<reference evidence="10" key="1">
    <citation type="submission" date="2020-12" db="EMBL/GenBank/DDBJ databases">
        <authorList>
            <person name="Huq M.A."/>
        </authorList>
    </citation>
    <scope>NUCLEOTIDE SEQUENCE</scope>
    <source>
        <strain evidence="10">MAHUQ-46</strain>
    </source>
</reference>
<dbReference type="Pfam" id="PF01436">
    <property type="entry name" value="NHL"/>
    <property type="match status" value="1"/>
</dbReference>
<dbReference type="GO" id="GO:0016020">
    <property type="term" value="C:membrane"/>
    <property type="evidence" value="ECO:0007669"/>
    <property type="project" value="UniProtKB-SubCell"/>
</dbReference>
<evidence type="ECO:0000256" key="1">
    <source>
        <dbReference type="ARBA" id="ARBA00004141"/>
    </source>
</evidence>
<organism evidence="10 11">
    <name type="scientific">Paenibacillus roseus</name>
    <dbReference type="NCBI Taxonomy" id="2798579"/>
    <lineage>
        <taxon>Bacteria</taxon>
        <taxon>Bacillati</taxon>
        <taxon>Bacillota</taxon>
        <taxon>Bacilli</taxon>
        <taxon>Bacillales</taxon>
        <taxon>Paenibacillaceae</taxon>
        <taxon>Paenibacillus</taxon>
    </lineage>
</organism>
<evidence type="ECO:0000313" key="11">
    <source>
        <dbReference type="Proteomes" id="UP000640274"/>
    </source>
</evidence>
<dbReference type="SUPFAM" id="SSF101898">
    <property type="entry name" value="NHL repeat"/>
    <property type="match status" value="1"/>
</dbReference>
<dbReference type="EMBL" id="JAELUP010000065">
    <property type="protein sequence ID" value="MBJ6362243.1"/>
    <property type="molecule type" value="Genomic_DNA"/>
</dbReference>
<accession>A0A934MQU1</accession>
<dbReference type="Proteomes" id="UP000640274">
    <property type="component" value="Unassembled WGS sequence"/>
</dbReference>
<feature type="transmembrane region" description="Helical" evidence="7">
    <location>
        <begin position="632"/>
        <end position="654"/>
    </location>
</feature>
<feature type="transmembrane region" description="Helical" evidence="7">
    <location>
        <begin position="431"/>
        <end position="452"/>
    </location>
</feature>
<dbReference type="PANTHER" id="PTHR24104:SF25">
    <property type="entry name" value="PROTEIN LIN-41"/>
    <property type="match status" value="1"/>
</dbReference>
<keyword evidence="8" id="KW-0732">Signal</keyword>
<keyword evidence="4 7" id="KW-1133">Transmembrane helix</keyword>
<dbReference type="GO" id="GO:0008270">
    <property type="term" value="F:zinc ion binding"/>
    <property type="evidence" value="ECO:0007669"/>
    <property type="project" value="UniProtKB-KW"/>
</dbReference>
<dbReference type="PROSITE" id="PS51125">
    <property type="entry name" value="NHL"/>
    <property type="match status" value="1"/>
</dbReference>
<dbReference type="CDD" id="cd05819">
    <property type="entry name" value="NHL"/>
    <property type="match status" value="1"/>
</dbReference>
<feature type="transmembrane region" description="Helical" evidence="7">
    <location>
        <begin position="573"/>
        <end position="590"/>
    </location>
</feature>
<evidence type="ECO:0000313" key="10">
    <source>
        <dbReference type="EMBL" id="MBJ6362243.1"/>
    </source>
</evidence>
<feature type="repeat" description="NHL" evidence="6">
    <location>
        <begin position="102"/>
        <end position="133"/>
    </location>
</feature>
<feature type="signal peptide" evidence="8">
    <location>
        <begin position="1"/>
        <end position="24"/>
    </location>
</feature>
<evidence type="ECO:0000256" key="6">
    <source>
        <dbReference type="PROSITE-ProRule" id="PRU00504"/>
    </source>
</evidence>
<feature type="domain" description="Yip1" evidence="9">
    <location>
        <begin position="476"/>
        <end position="646"/>
    </location>
</feature>
<sequence length="671" mass="75545">MKRLIVFLLLAATSMLVLPEAVHAQLPYRTFYYDSNLSTWLRIQAVYTPVHTNTARLSEPADLHVGADDKVYIADKGAGKIVVLDNEGALLGTMGGEEGISQLSAPEGLFVTPDHQVYVADSGNQRIAVFGADGTFLREYKKPDSPLLGQEHFVPTKLVVDRRGVMYVNLNSSYQGLVRINQDGEFMGYFGANKAKQTVISWLKRALLNKEQMAKELANLPSPITNVALDRDGMIFTMTAGDFGKGAIRKLNAGGVDSFKNKTLIAGHGIVDAAMDANGFIYNIDMDRASINVYDQNAEALFSFGFIDNETQQYGVLGFPTAIGVDSKFNLWVSDSRTGTVHKFIRTGFGSDVLNALALYMEGKYEQSKPYWEKVYARNDMYNGVFQGLGKVFLHEEDHGEALSFLKVAFDTKSYSKAFWQIRLEWIQEHFILLIAGIIGVIALLRVIPILIRKLLERYPPSQRLKGWLSVPGQLWHVMLHPYEGFYRLKEKRMAPGVILSVLALTLILKLVSLYYTGFLFHPVELSLINYYGSLGLFVLPWVTWVIANYLVCSVKDGEGRFGEVIQGSTYALAPYLFFSIPILILSNVVTLDERVIVDALSVIMYIWMGVMMLVMTQVIHNFDFLETIKNTAITIFTIGLIWLFVFIVFGLSYNLYDFFYQLYKEVMLYV</sequence>
<dbReference type="InterPro" id="IPR001258">
    <property type="entry name" value="NHL_repeat"/>
</dbReference>
<gene>
    <name evidence="10" type="ORF">JFN88_13285</name>
</gene>
<evidence type="ECO:0000256" key="8">
    <source>
        <dbReference type="SAM" id="SignalP"/>
    </source>
</evidence>
<evidence type="ECO:0000256" key="2">
    <source>
        <dbReference type="ARBA" id="ARBA00022692"/>
    </source>
</evidence>
<proteinExistence type="predicted"/>
<dbReference type="Gene3D" id="2.120.10.30">
    <property type="entry name" value="TolB, C-terminal domain"/>
    <property type="match status" value="2"/>
</dbReference>
<keyword evidence="5 7" id="KW-0472">Membrane</keyword>
<keyword evidence="2 7" id="KW-0812">Transmembrane</keyword>
<feature type="transmembrane region" description="Helical" evidence="7">
    <location>
        <begin position="529"/>
        <end position="552"/>
    </location>
</feature>
<evidence type="ECO:0000256" key="4">
    <source>
        <dbReference type="ARBA" id="ARBA00022989"/>
    </source>
</evidence>
<evidence type="ECO:0000256" key="7">
    <source>
        <dbReference type="SAM" id="Phobius"/>
    </source>
</evidence>
<keyword evidence="11" id="KW-1185">Reference proteome</keyword>
<feature type="transmembrane region" description="Helical" evidence="7">
    <location>
        <begin position="596"/>
        <end position="620"/>
    </location>
</feature>
<dbReference type="Pfam" id="PF04893">
    <property type="entry name" value="Yip1"/>
    <property type="match status" value="1"/>
</dbReference>
<dbReference type="InterPro" id="IPR011042">
    <property type="entry name" value="6-blade_b-propeller_TolB-like"/>
</dbReference>
<protein>
    <submittedName>
        <fullName evidence="10">YIP1 family protein</fullName>
    </submittedName>
</protein>
<keyword evidence="3" id="KW-0677">Repeat</keyword>